<dbReference type="GeneID" id="27724297"/>
<dbReference type="OrthoDB" id="3945378at2759"/>
<organism evidence="3 4">
    <name type="scientific">Pseudallescheria apiosperma</name>
    <name type="common">Scedosporium apiospermum</name>
    <dbReference type="NCBI Taxonomy" id="563466"/>
    <lineage>
        <taxon>Eukaryota</taxon>
        <taxon>Fungi</taxon>
        <taxon>Dikarya</taxon>
        <taxon>Ascomycota</taxon>
        <taxon>Pezizomycotina</taxon>
        <taxon>Sordariomycetes</taxon>
        <taxon>Hypocreomycetidae</taxon>
        <taxon>Microascales</taxon>
        <taxon>Microascaceae</taxon>
        <taxon>Scedosporium</taxon>
    </lineage>
</organism>
<feature type="compositionally biased region" description="Polar residues" evidence="1">
    <location>
        <begin position="445"/>
        <end position="465"/>
    </location>
</feature>
<feature type="region of interest" description="Disordered" evidence="1">
    <location>
        <begin position="436"/>
        <end position="469"/>
    </location>
</feature>
<feature type="transmembrane region" description="Helical" evidence="2">
    <location>
        <begin position="129"/>
        <end position="151"/>
    </location>
</feature>
<keyword evidence="2" id="KW-1133">Transmembrane helix</keyword>
<evidence type="ECO:0000256" key="2">
    <source>
        <dbReference type="SAM" id="Phobius"/>
    </source>
</evidence>
<keyword evidence="2" id="KW-0472">Membrane</keyword>
<evidence type="ECO:0000256" key="1">
    <source>
        <dbReference type="SAM" id="MobiDB-lite"/>
    </source>
</evidence>
<accession>A0A084G646</accession>
<evidence type="ECO:0000313" key="4">
    <source>
        <dbReference type="Proteomes" id="UP000028545"/>
    </source>
</evidence>
<comment type="caution">
    <text evidence="3">The sequence shown here is derived from an EMBL/GenBank/DDBJ whole genome shotgun (WGS) entry which is preliminary data.</text>
</comment>
<dbReference type="KEGG" id="sapo:SAPIO_CDS5225"/>
<gene>
    <name evidence="3" type="ORF">SAPIO_CDS5225</name>
</gene>
<feature type="transmembrane region" description="Helical" evidence="2">
    <location>
        <begin position="519"/>
        <end position="544"/>
    </location>
</feature>
<keyword evidence="2" id="KW-0812">Transmembrane</keyword>
<feature type="transmembrane region" description="Helical" evidence="2">
    <location>
        <begin position="336"/>
        <end position="353"/>
    </location>
</feature>
<dbReference type="AlphaFoldDB" id="A0A084G646"/>
<evidence type="ECO:0000313" key="3">
    <source>
        <dbReference type="EMBL" id="KEZ42808.1"/>
    </source>
</evidence>
<dbReference type="RefSeq" id="XP_016642607.1">
    <property type="nucleotide sequence ID" value="XM_016787592.1"/>
</dbReference>
<feature type="transmembrane region" description="Helical" evidence="2">
    <location>
        <begin position="479"/>
        <end position="499"/>
    </location>
</feature>
<dbReference type="OMA" id="ALWINLM"/>
<dbReference type="Proteomes" id="UP000028545">
    <property type="component" value="Unassembled WGS sequence"/>
</dbReference>
<feature type="transmembrane region" description="Helical" evidence="2">
    <location>
        <begin position="69"/>
        <end position="90"/>
    </location>
</feature>
<proteinExistence type="predicted"/>
<feature type="transmembrane region" description="Helical" evidence="2">
    <location>
        <begin position="394"/>
        <end position="420"/>
    </location>
</feature>
<protein>
    <submittedName>
        <fullName evidence="3">Uncharacterized protein</fullName>
    </submittedName>
</protein>
<name>A0A084G646_PSEDA</name>
<keyword evidence="4" id="KW-1185">Reference proteome</keyword>
<sequence>MRGRDEAGDKASRIMLVTDLRGKISDISKYWTGLGIMGQALSMTKFVGTDRRIVAQSYPPCHLFGDSDIYGIGIRLGFYLQYLAAIIALSTGYTNGLKALRTGLTILSISLFVTLCTTSTGNGLVVLDWYIVMALTGGYVFFTDLFVRLAAAKVYCVKKSRKTNRDSEVSDRRDTRVSVADLMRTDVPETVKPRQSTLIEAGLAVYRTHYNLSEATERQDPADEDRTAFRHALIEFGRAARDCPDVAARYSLDKIARTTSAPYTGDSREKQDDQFDRNQFRSDFIQAARGTGMTNTEAERLSRRIASETKKEAAEERSRATLVEIREAMHAVRPRDMLAVGVICLSWAAYQFVRPWLYWRGLRRGLKPGCDVKLMWFFVPASIYNERFGTWLRVWGIIMFVGGVIYFSYGAYLIATNMFAARRWFSRSRSVSDVESQRGLLRGNATPSQDGSSTASTVTPRSQWTGPLRRKRASKRCRFYFRVVAGFQSVILIVSIVVVEGTLSINNVDMTRGDLRTSSQLMAFVVGVISSVPVFWECLVIAPLRWAILRKKKGHGVGTWYVRRTRIESTTTVPDDVQMTSANVV</sequence>
<dbReference type="EMBL" id="JOWA01000098">
    <property type="protein sequence ID" value="KEZ42808.1"/>
    <property type="molecule type" value="Genomic_DNA"/>
</dbReference>
<dbReference type="HOGENOM" id="CLU_023056_0_0_1"/>
<feature type="transmembrane region" description="Helical" evidence="2">
    <location>
        <begin position="102"/>
        <end position="123"/>
    </location>
</feature>
<reference evidence="3 4" key="1">
    <citation type="journal article" date="2014" name="Genome Announc.">
        <title>Draft genome sequence of the pathogenic fungus Scedosporium apiospermum.</title>
        <authorList>
            <person name="Vandeputte P."/>
            <person name="Ghamrawi S."/>
            <person name="Rechenmann M."/>
            <person name="Iltis A."/>
            <person name="Giraud S."/>
            <person name="Fleury M."/>
            <person name="Thornton C."/>
            <person name="Delhaes L."/>
            <person name="Meyer W."/>
            <person name="Papon N."/>
            <person name="Bouchara J.P."/>
        </authorList>
    </citation>
    <scope>NUCLEOTIDE SEQUENCE [LARGE SCALE GENOMIC DNA]</scope>
    <source>
        <strain evidence="3 4">IHEM 14462</strain>
    </source>
</reference>
<dbReference type="VEuPathDB" id="FungiDB:SAPIO_CDS5225"/>